<dbReference type="InterPro" id="IPR029063">
    <property type="entry name" value="SAM-dependent_MTases_sf"/>
</dbReference>
<sequence>MVTFTHLDDSTSEEAWLAAPGWAALPELELPGAGRLLVVAAHPDDESLGAGALIALAGRRGWSIDVVIATDGEGSHPQSPTHTPEQLRARRRVEVRDAVAALAPTARLHTLGLPDAGLAGARRELRARLEEIIAGGVPPILVTPWCADGHGDHDAAGALGHELAREHGLRLIEYPIWLWHWATPESPEVPWSRFSALHADDALLAQKQAAMDAYPSQTQPLSEAPGDEVMLGPAIQQHFQRREEVYVEHSGPMSAEFFEDFYDGNTDPWGFETRWYEERKRAITLAALPRLAFRSTLEVGCATGILTAALAARTDSLLAIDIAETPLERARQRVTEPNVTFGRYATPRAWPPGEFDLIVLSEVGYYWGDELNAGIERMLSALAPDGALLACHWRHAVAEYPLSGDEVHEALRARSELVRTVLHDEKDFLLEVFTRTGTSVAEDTGLA</sequence>
<dbReference type="Pfam" id="PF02585">
    <property type="entry name" value="PIG-L"/>
    <property type="match status" value="1"/>
</dbReference>
<evidence type="ECO:0000256" key="2">
    <source>
        <dbReference type="ARBA" id="ARBA00022679"/>
    </source>
</evidence>
<evidence type="ECO:0000313" key="5">
    <source>
        <dbReference type="EMBL" id="MFC4242568.1"/>
    </source>
</evidence>
<keyword evidence="2" id="KW-0808">Transferase</keyword>
<organism evidence="5 6">
    <name type="scientific">Gryllotalpicola reticulitermitis</name>
    <dbReference type="NCBI Taxonomy" id="1184153"/>
    <lineage>
        <taxon>Bacteria</taxon>
        <taxon>Bacillati</taxon>
        <taxon>Actinomycetota</taxon>
        <taxon>Actinomycetes</taxon>
        <taxon>Micrococcales</taxon>
        <taxon>Microbacteriaceae</taxon>
        <taxon>Gryllotalpicola</taxon>
    </lineage>
</organism>
<keyword evidence="4" id="KW-0862">Zinc</keyword>
<dbReference type="Pfam" id="PF05401">
    <property type="entry name" value="NodS"/>
    <property type="match status" value="1"/>
</dbReference>
<dbReference type="InterPro" id="IPR003737">
    <property type="entry name" value="GlcNAc_PI_deacetylase-related"/>
</dbReference>
<dbReference type="Gene3D" id="3.40.50.150">
    <property type="entry name" value="Vaccinia Virus protein VP39"/>
    <property type="match status" value="1"/>
</dbReference>
<dbReference type="Gene3D" id="3.40.50.10320">
    <property type="entry name" value="LmbE-like"/>
    <property type="match status" value="1"/>
</dbReference>
<evidence type="ECO:0000256" key="1">
    <source>
        <dbReference type="ARBA" id="ARBA00022603"/>
    </source>
</evidence>
<dbReference type="SUPFAM" id="SSF102588">
    <property type="entry name" value="LmbE-like"/>
    <property type="match status" value="1"/>
</dbReference>
<gene>
    <name evidence="5" type="ORF">ACFOYW_04210</name>
</gene>
<keyword evidence="3" id="KW-0949">S-adenosyl-L-methionine</keyword>
<keyword evidence="1" id="KW-0489">Methyltransferase</keyword>
<dbReference type="InterPro" id="IPR024078">
    <property type="entry name" value="LmbE-like_dom_sf"/>
</dbReference>
<dbReference type="RefSeq" id="WP_390227435.1">
    <property type="nucleotide sequence ID" value="NZ_JBHSCN010000003.1"/>
</dbReference>
<dbReference type="Proteomes" id="UP001595900">
    <property type="component" value="Unassembled WGS sequence"/>
</dbReference>
<dbReference type="CDD" id="cd02440">
    <property type="entry name" value="AdoMet_MTases"/>
    <property type="match status" value="1"/>
</dbReference>
<dbReference type="SUPFAM" id="SSF53335">
    <property type="entry name" value="S-adenosyl-L-methionine-dependent methyltransferases"/>
    <property type="match status" value="1"/>
</dbReference>
<evidence type="ECO:0000313" key="6">
    <source>
        <dbReference type="Proteomes" id="UP001595900"/>
    </source>
</evidence>
<reference evidence="6" key="1">
    <citation type="journal article" date="2019" name="Int. J. Syst. Evol. Microbiol.">
        <title>The Global Catalogue of Microorganisms (GCM) 10K type strain sequencing project: providing services to taxonomists for standard genome sequencing and annotation.</title>
        <authorList>
            <consortium name="The Broad Institute Genomics Platform"/>
            <consortium name="The Broad Institute Genome Sequencing Center for Infectious Disease"/>
            <person name="Wu L."/>
            <person name="Ma J."/>
        </authorList>
    </citation>
    <scope>NUCLEOTIDE SEQUENCE [LARGE SCALE GENOMIC DNA]</scope>
    <source>
        <strain evidence="6">CGMCC 1.10363</strain>
    </source>
</reference>
<proteinExistence type="predicted"/>
<comment type="caution">
    <text evidence="5">The sequence shown here is derived from an EMBL/GenBank/DDBJ whole genome shotgun (WGS) entry which is preliminary data.</text>
</comment>
<keyword evidence="6" id="KW-1185">Reference proteome</keyword>
<dbReference type="PANTHER" id="PTHR43464:SF19">
    <property type="entry name" value="UBIQUINONE BIOSYNTHESIS O-METHYLTRANSFERASE, MITOCHONDRIAL"/>
    <property type="match status" value="1"/>
</dbReference>
<dbReference type="InterPro" id="IPR008715">
    <property type="entry name" value="SAM-MeTfrase_NodS-like"/>
</dbReference>
<dbReference type="EMBL" id="JBHSCN010000003">
    <property type="protein sequence ID" value="MFC4242568.1"/>
    <property type="molecule type" value="Genomic_DNA"/>
</dbReference>
<evidence type="ECO:0000256" key="3">
    <source>
        <dbReference type="ARBA" id="ARBA00022691"/>
    </source>
</evidence>
<dbReference type="PANTHER" id="PTHR43464">
    <property type="entry name" value="METHYLTRANSFERASE"/>
    <property type="match status" value="1"/>
</dbReference>
<accession>A0ABV8Q4L6</accession>
<protein>
    <submittedName>
        <fullName evidence="5">PIG-L family deacetylase</fullName>
    </submittedName>
</protein>
<name>A0ABV8Q4L6_9MICO</name>
<evidence type="ECO:0000256" key="4">
    <source>
        <dbReference type="ARBA" id="ARBA00022833"/>
    </source>
</evidence>